<dbReference type="InterPro" id="IPR046347">
    <property type="entry name" value="bZIP_sf"/>
</dbReference>
<accession>A0A5M3N5X4</accession>
<dbReference type="AlphaFoldDB" id="A0A5M3N5X4"/>
<feature type="region of interest" description="Disordered" evidence="4">
    <location>
        <begin position="425"/>
        <end position="448"/>
    </location>
</feature>
<feature type="coiled-coil region" evidence="3">
    <location>
        <begin position="67"/>
        <end position="94"/>
    </location>
</feature>
<name>A0A5M3N5X4_CONPW</name>
<feature type="region of interest" description="Disordered" evidence="4">
    <location>
        <begin position="1"/>
        <end position="34"/>
    </location>
</feature>
<feature type="compositionally biased region" description="Polar residues" evidence="4">
    <location>
        <begin position="1"/>
        <end position="26"/>
    </location>
</feature>
<keyword evidence="7" id="KW-1185">Reference proteome</keyword>
<feature type="domain" description="BZIP" evidence="5">
    <location>
        <begin position="34"/>
        <end position="48"/>
    </location>
</feature>
<dbReference type="Gene3D" id="1.20.5.170">
    <property type="match status" value="1"/>
</dbReference>
<keyword evidence="2" id="KW-0539">Nucleus</keyword>
<evidence type="ECO:0000256" key="3">
    <source>
        <dbReference type="SAM" id="Coils"/>
    </source>
</evidence>
<dbReference type="KEGG" id="cput:CONPUDRAFT_141133"/>
<dbReference type="PANTHER" id="PTHR40621">
    <property type="entry name" value="TRANSCRIPTION FACTOR KAPC-RELATED"/>
    <property type="match status" value="1"/>
</dbReference>
<evidence type="ECO:0000256" key="4">
    <source>
        <dbReference type="SAM" id="MobiDB-lite"/>
    </source>
</evidence>
<gene>
    <name evidence="6" type="ORF">CONPUDRAFT_141133</name>
</gene>
<dbReference type="Proteomes" id="UP000053558">
    <property type="component" value="Unassembled WGS sequence"/>
</dbReference>
<evidence type="ECO:0000313" key="7">
    <source>
        <dbReference type="Proteomes" id="UP000053558"/>
    </source>
</evidence>
<evidence type="ECO:0000256" key="2">
    <source>
        <dbReference type="ARBA" id="ARBA00023242"/>
    </source>
</evidence>
<reference evidence="7" key="1">
    <citation type="journal article" date="2012" name="Science">
        <title>The Paleozoic origin of enzymatic lignin decomposition reconstructed from 31 fungal genomes.</title>
        <authorList>
            <person name="Floudas D."/>
            <person name="Binder M."/>
            <person name="Riley R."/>
            <person name="Barry K."/>
            <person name="Blanchette R.A."/>
            <person name="Henrissat B."/>
            <person name="Martinez A.T."/>
            <person name="Otillar R."/>
            <person name="Spatafora J.W."/>
            <person name="Yadav J.S."/>
            <person name="Aerts A."/>
            <person name="Benoit I."/>
            <person name="Boyd A."/>
            <person name="Carlson A."/>
            <person name="Copeland A."/>
            <person name="Coutinho P.M."/>
            <person name="de Vries R.P."/>
            <person name="Ferreira P."/>
            <person name="Findley K."/>
            <person name="Foster B."/>
            <person name="Gaskell J."/>
            <person name="Glotzer D."/>
            <person name="Gorecki P."/>
            <person name="Heitman J."/>
            <person name="Hesse C."/>
            <person name="Hori C."/>
            <person name="Igarashi K."/>
            <person name="Jurgens J.A."/>
            <person name="Kallen N."/>
            <person name="Kersten P."/>
            <person name="Kohler A."/>
            <person name="Kuees U."/>
            <person name="Kumar T.K.A."/>
            <person name="Kuo A."/>
            <person name="LaButti K."/>
            <person name="Larrondo L.F."/>
            <person name="Lindquist E."/>
            <person name="Ling A."/>
            <person name="Lombard V."/>
            <person name="Lucas S."/>
            <person name="Lundell T."/>
            <person name="Martin R."/>
            <person name="McLaughlin D.J."/>
            <person name="Morgenstern I."/>
            <person name="Morin E."/>
            <person name="Murat C."/>
            <person name="Nagy L.G."/>
            <person name="Nolan M."/>
            <person name="Ohm R.A."/>
            <person name="Patyshakuliyeva A."/>
            <person name="Rokas A."/>
            <person name="Ruiz-Duenas F.J."/>
            <person name="Sabat G."/>
            <person name="Salamov A."/>
            <person name="Samejima M."/>
            <person name="Schmutz J."/>
            <person name="Slot J.C."/>
            <person name="St John F."/>
            <person name="Stenlid J."/>
            <person name="Sun H."/>
            <person name="Sun S."/>
            <person name="Syed K."/>
            <person name="Tsang A."/>
            <person name="Wiebenga A."/>
            <person name="Young D."/>
            <person name="Pisabarro A."/>
            <person name="Eastwood D.C."/>
            <person name="Martin F."/>
            <person name="Cullen D."/>
            <person name="Grigoriev I.V."/>
            <person name="Hibbett D.S."/>
        </authorList>
    </citation>
    <scope>NUCLEOTIDE SEQUENCE [LARGE SCALE GENOMIC DNA]</scope>
    <source>
        <strain evidence="7">RWD-64-598 SS2</strain>
    </source>
</reference>
<protein>
    <recommendedName>
        <fullName evidence="5">BZIP domain-containing protein</fullName>
    </recommendedName>
</protein>
<evidence type="ECO:0000313" key="6">
    <source>
        <dbReference type="EMBL" id="EIW86696.1"/>
    </source>
</evidence>
<comment type="caution">
    <text evidence="6">The sequence shown here is derived from an EMBL/GenBank/DDBJ whole genome shotgun (WGS) entry which is preliminary data.</text>
</comment>
<keyword evidence="3" id="KW-0175">Coiled coil</keyword>
<dbReference type="GO" id="GO:0090575">
    <property type="term" value="C:RNA polymerase II transcription regulator complex"/>
    <property type="evidence" value="ECO:0007669"/>
    <property type="project" value="TreeGrafter"/>
</dbReference>
<dbReference type="RefSeq" id="XP_007763424.1">
    <property type="nucleotide sequence ID" value="XM_007765234.1"/>
</dbReference>
<evidence type="ECO:0000256" key="1">
    <source>
        <dbReference type="ARBA" id="ARBA00004123"/>
    </source>
</evidence>
<dbReference type="InterPro" id="IPR050936">
    <property type="entry name" value="AP-1-like"/>
</dbReference>
<comment type="subcellular location">
    <subcellularLocation>
        <location evidence="1">Nucleus</location>
    </subcellularLocation>
</comment>
<dbReference type="InterPro" id="IPR004827">
    <property type="entry name" value="bZIP"/>
</dbReference>
<dbReference type="CDD" id="cd14688">
    <property type="entry name" value="bZIP_YAP"/>
    <property type="match status" value="1"/>
</dbReference>
<sequence length="448" mass="48159">MPTISDTNWVSSSVKSEQTISHNPSARMSDAEVRKKKNASAQAAFRQRRQNYINSLEETVTGLEKVVLQIQESYRDARAEVVKLRQENSLLRQSNQDRDALLKKLWQERKLASLDELSSQPSLSGIRSNGLGDHVSSVQPNQLLGIKRPHYEIEDDAASVVIPFGSATGHAQSFTSHSSSASYSGSVDNHHAMMNGNLTGTSGQYACPIQNAGRDAVWHQNMSTVSANGSPVITSSDAYGQYNFSEQKLPSEAIPHIIQANRSLSPNSTPPSSSSASLTSPLHFAYAPDDLVRQHGGHPADLTLRGAVDLPMNEMGNSTLRYRMGIAGPTSGADAKPDISYSHRSSHSDRDSPLELASNEGEPSSSRTQYQQDIGESRSPSPAEPPISGTLAVIKAQAFGALRRTRSKTKKSADGGAKTALDLLAAKGIGMGVPTSSKRPRLFGDDLA</sequence>
<proteinExistence type="predicted"/>
<dbReference type="OMA" id="HRMPRYD"/>
<feature type="region of interest" description="Disordered" evidence="4">
    <location>
        <begin position="326"/>
        <end position="387"/>
    </location>
</feature>
<dbReference type="OrthoDB" id="2285533at2759"/>
<dbReference type="PROSITE" id="PS00036">
    <property type="entry name" value="BZIP_BASIC"/>
    <property type="match status" value="1"/>
</dbReference>
<dbReference type="GO" id="GO:0000976">
    <property type="term" value="F:transcription cis-regulatory region binding"/>
    <property type="evidence" value="ECO:0007669"/>
    <property type="project" value="InterPro"/>
</dbReference>
<dbReference type="GeneID" id="19201610"/>
<dbReference type="PANTHER" id="PTHR40621:SF6">
    <property type="entry name" value="AP-1-LIKE TRANSCRIPTION FACTOR YAP1-RELATED"/>
    <property type="match status" value="1"/>
</dbReference>
<dbReference type="EMBL" id="JH711573">
    <property type="protein sequence ID" value="EIW86696.1"/>
    <property type="molecule type" value="Genomic_DNA"/>
</dbReference>
<dbReference type="GO" id="GO:0001228">
    <property type="term" value="F:DNA-binding transcription activator activity, RNA polymerase II-specific"/>
    <property type="evidence" value="ECO:0007669"/>
    <property type="project" value="TreeGrafter"/>
</dbReference>
<dbReference type="SUPFAM" id="SSF57959">
    <property type="entry name" value="Leucine zipper domain"/>
    <property type="match status" value="1"/>
</dbReference>
<evidence type="ECO:0000259" key="5">
    <source>
        <dbReference type="PROSITE" id="PS00036"/>
    </source>
</evidence>
<organism evidence="6 7">
    <name type="scientific">Coniophora puteana (strain RWD-64-598)</name>
    <name type="common">Brown rot fungus</name>
    <dbReference type="NCBI Taxonomy" id="741705"/>
    <lineage>
        <taxon>Eukaryota</taxon>
        <taxon>Fungi</taxon>
        <taxon>Dikarya</taxon>
        <taxon>Basidiomycota</taxon>
        <taxon>Agaricomycotina</taxon>
        <taxon>Agaricomycetes</taxon>
        <taxon>Agaricomycetidae</taxon>
        <taxon>Boletales</taxon>
        <taxon>Coniophorineae</taxon>
        <taxon>Coniophoraceae</taxon>
        <taxon>Coniophora</taxon>
    </lineage>
</organism>
<feature type="compositionally biased region" description="Polar residues" evidence="4">
    <location>
        <begin position="361"/>
        <end position="380"/>
    </location>
</feature>